<reference evidence="3" key="1">
    <citation type="submission" date="2017-10" db="EMBL/GenBank/DDBJ databases">
        <authorList>
            <person name="Regsiter A."/>
            <person name="William W."/>
        </authorList>
    </citation>
    <scope>NUCLEOTIDE SEQUENCE [LARGE SCALE GENOMIC DNA]</scope>
</reference>
<feature type="domain" description="DUF6894" evidence="1">
    <location>
        <begin position="3"/>
        <end position="67"/>
    </location>
</feature>
<dbReference type="Pfam" id="PF21834">
    <property type="entry name" value="DUF6894"/>
    <property type="match status" value="1"/>
</dbReference>
<gene>
    <name evidence="2" type="ORF">TK0001_5956</name>
</gene>
<dbReference type="Proteomes" id="UP000233769">
    <property type="component" value="Chromosome tk0001"/>
</dbReference>
<name>A0A2N9AYW8_METEX</name>
<dbReference type="EMBL" id="LT962688">
    <property type="protein sequence ID" value="SOR32515.1"/>
    <property type="molecule type" value="Genomic_DNA"/>
</dbReference>
<sequence>MPRFFFHIRDGATLIEDPDGSELPDLAAAREEAAQGARFLLAEKLKAGEVLDGQRFEITSAEGVVLALLLFKDLVKLR</sequence>
<proteinExistence type="predicted"/>
<evidence type="ECO:0000259" key="1">
    <source>
        <dbReference type="Pfam" id="PF21834"/>
    </source>
</evidence>
<organism evidence="2 3">
    <name type="scientific">Methylorubrum extorquens</name>
    <name type="common">Methylobacterium dichloromethanicum</name>
    <name type="synonym">Methylobacterium extorquens</name>
    <dbReference type="NCBI Taxonomy" id="408"/>
    <lineage>
        <taxon>Bacteria</taxon>
        <taxon>Pseudomonadati</taxon>
        <taxon>Pseudomonadota</taxon>
        <taxon>Alphaproteobacteria</taxon>
        <taxon>Hyphomicrobiales</taxon>
        <taxon>Methylobacteriaceae</taxon>
        <taxon>Methylorubrum</taxon>
    </lineage>
</organism>
<dbReference type="AlphaFoldDB" id="A0A2N9AYW8"/>
<accession>A0A2N9AYW8</accession>
<protein>
    <recommendedName>
        <fullName evidence="1">DUF6894 domain-containing protein</fullName>
    </recommendedName>
</protein>
<dbReference type="InterPro" id="IPR054189">
    <property type="entry name" value="DUF6894"/>
</dbReference>
<evidence type="ECO:0000313" key="2">
    <source>
        <dbReference type="EMBL" id="SOR32515.1"/>
    </source>
</evidence>
<evidence type="ECO:0000313" key="3">
    <source>
        <dbReference type="Proteomes" id="UP000233769"/>
    </source>
</evidence>